<comment type="cofactor">
    <cofactor evidence="1">
        <name>Fe(2+)</name>
        <dbReference type="ChEBI" id="CHEBI:29033"/>
    </cofactor>
</comment>
<evidence type="ECO:0000256" key="1">
    <source>
        <dbReference type="ARBA" id="ARBA00001954"/>
    </source>
</evidence>
<protein>
    <recommendedName>
        <fullName evidence="4">Phytanoyl-CoA dioxygenase</fullName>
    </recommendedName>
</protein>
<dbReference type="PANTHER" id="PTHR20883:SF48">
    <property type="entry name" value="ECTOINE DIOXYGENASE"/>
    <property type="match status" value="1"/>
</dbReference>
<proteinExistence type="predicted"/>
<dbReference type="GO" id="GO:0005506">
    <property type="term" value="F:iron ion binding"/>
    <property type="evidence" value="ECO:0007669"/>
    <property type="project" value="UniProtKB-ARBA"/>
</dbReference>
<accession>A0A512JRQ7</accession>
<reference evidence="2 3" key="1">
    <citation type="submission" date="2019-07" db="EMBL/GenBank/DDBJ databases">
        <title>Whole genome shotgun sequence of Methylobacterium gnaphalii NBRC 107716.</title>
        <authorList>
            <person name="Hosoyama A."/>
            <person name="Uohara A."/>
            <person name="Ohji S."/>
            <person name="Ichikawa N."/>
        </authorList>
    </citation>
    <scope>NUCLEOTIDE SEQUENCE [LARGE SCALE GENOMIC DNA]</scope>
    <source>
        <strain evidence="2 3">NBRC 107716</strain>
    </source>
</reference>
<dbReference type="InterPro" id="IPR008775">
    <property type="entry name" value="Phytyl_CoA_dOase-like"/>
</dbReference>
<evidence type="ECO:0000313" key="3">
    <source>
        <dbReference type="Proteomes" id="UP000321750"/>
    </source>
</evidence>
<name>A0A512JRQ7_9HYPH</name>
<keyword evidence="3" id="KW-1185">Reference proteome</keyword>
<evidence type="ECO:0008006" key="4">
    <source>
        <dbReference type="Google" id="ProtNLM"/>
    </source>
</evidence>
<dbReference type="Proteomes" id="UP000321750">
    <property type="component" value="Unassembled WGS sequence"/>
</dbReference>
<dbReference type="SUPFAM" id="SSF51197">
    <property type="entry name" value="Clavaminate synthase-like"/>
    <property type="match status" value="1"/>
</dbReference>
<dbReference type="AlphaFoldDB" id="A0A512JRQ7"/>
<organism evidence="2 3">
    <name type="scientific">Methylobacterium gnaphalii</name>
    <dbReference type="NCBI Taxonomy" id="1010610"/>
    <lineage>
        <taxon>Bacteria</taxon>
        <taxon>Pseudomonadati</taxon>
        <taxon>Pseudomonadota</taxon>
        <taxon>Alphaproteobacteria</taxon>
        <taxon>Hyphomicrobiales</taxon>
        <taxon>Methylobacteriaceae</taxon>
        <taxon>Methylobacterium</taxon>
    </lineage>
</organism>
<evidence type="ECO:0000313" key="2">
    <source>
        <dbReference type="EMBL" id="GEP12646.1"/>
    </source>
</evidence>
<dbReference type="PANTHER" id="PTHR20883">
    <property type="entry name" value="PHYTANOYL-COA DIOXYGENASE DOMAIN CONTAINING 1"/>
    <property type="match status" value="1"/>
</dbReference>
<dbReference type="Gene3D" id="2.60.120.620">
    <property type="entry name" value="q2cbj1_9rhob like domain"/>
    <property type="match status" value="1"/>
</dbReference>
<dbReference type="Pfam" id="PF05721">
    <property type="entry name" value="PhyH"/>
    <property type="match status" value="1"/>
</dbReference>
<dbReference type="EMBL" id="BJZV01000055">
    <property type="protein sequence ID" value="GEP12646.1"/>
    <property type="molecule type" value="Genomic_DNA"/>
</dbReference>
<dbReference type="GO" id="GO:0016706">
    <property type="term" value="F:2-oxoglutarate-dependent dioxygenase activity"/>
    <property type="evidence" value="ECO:0007669"/>
    <property type="project" value="UniProtKB-ARBA"/>
</dbReference>
<sequence>MKLEDVPQDGFNGPLKINDLFLYSPAVRACNLHQQLRKILDELLDGEPILFNSLNFIYGSTQAAHYDSWFMPPRVKDKMLATSICLDVHHDDNGPVFYYPGSHKIPPFVFPHGGIAKLDADLAPAVQYATETSRDLKKELFRGKPGDVLIWHGQLLHGGSAINSMQDTRRSLVSHYLRVKDVPVSARVKKEEGMVLKREAIKVAG</sequence>
<gene>
    <name evidence="2" type="ORF">MGN01_44910</name>
</gene>
<comment type="caution">
    <text evidence="2">The sequence shown here is derived from an EMBL/GenBank/DDBJ whole genome shotgun (WGS) entry which is preliminary data.</text>
</comment>